<dbReference type="AlphaFoldDB" id="A0A0E9VWH9"/>
<reference evidence="1" key="1">
    <citation type="submission" date="2014-11" db="EMBL/GenBank/DDBJ databases">
        <authorList>
            <person name="Amaro Gonzalez C."/>
        </authorList>
    </citation>
    <scope>NUCLEOTIDE SEQUENCE</scope>
</reference>
<proteinExistence type="predicted"/>
<evidence type="ECO:0000313" key="1">
    <source>
        <dbReference type="EMBL" id="JAH82412.1"/>
    </source>
</evidence>
<protein>
    <submittedName>
        <fullName evidence="1">Uncharacterized protein</fullName>
    </submittedName>
</protein>
<sequence length="26" mass="3086">MRATTTANYITHIYLIRIYLLKCIIS</sequence>
<name>A0A0E9VWH9_ANGAN</name>
<reference evidence="1" key="2">
    <citation type="journal article" date="2015" name="Fish Shellfish Immunol.">
        <title>Early steps in the European eel (Anguilla anguilla)-Vibrio vulnificus interaction in the gills: Role of the RtxA13 toxin.</title>
        <authorList>
            <person name="Callol A."/>
            <person name="Pajuelo D."/>
            <person name="Ebbesson L."/>
            <person name="Teles M."/>
            <person name="MacKenzie S."/>
            <person name="Amaro C."/>
        </authorList>
    </citation>
    <scope>NUCLEOTIDE SEQUENCE</scope>
</reference>
<organism evidence="1">
    <name type="scientific">Anguilla anguilla</name>
    <name type="common">European freshwater eel</name>
    <name type="synonym">Muraena anguilla</name>
    <dbReference type="NCBI Taxonomy" id="7936"/>
    <lineage>
        <taxon>Eukaryota</taxon>
        <taxon>Metazoa</taxon>
        <taxon>Chordata</taxon>
        <taxon>Craniata</taxon>
        <taxon>Vertebrata</taxon>
        <taxon>Euteleostomi</taxon>
        <taxon>Actinopterygii</taxon>
        <taxon>Neopterygii</taxon>
        <taxon>Teleostei</taxon>
        <taxon>Anguilliformes</taxon>
        <taxon>Anguillidae</taxon>
        <taxon>Anguilla</taxon>
    </lineage>
</organism>
<dbReference type="EMBL" id="GBXM01026165">
    <property type="protein sequence ID" value="JAH82412.1"/>
    <property type="molecule type" value="Transcribed_RNA"/>
</dbReference>
<accession>A0A0E9VWH9</accession>